<feature type="compositionally biased region" description="Basic and acidic residues" evidence="1">
    <location>
        <begin position="23"/>
        <end position="70"/>
    </location>
</feature>
<gene>
    <name evidence="2" type="ORF">ACGFYS_23390</name>
</gene>
<sequence>MSSTIDRAKVKARHEAHRARGKAAHEAHRAREKARHEVDRAKDAARHEMDRARGKAKEIAGRMTGDERLEAEGRTDRFRAELRKAWRGLGRRARGVRDSFRKGRS</sequence>
<evidence type="ECO:0000313" key="2">
    <source>
        <dbReference type="EMBL" id="MFG3191878.1"/>
    </source>
</evidence>
<keyword evidence="3" id="KW-1185">Reference proteome</keyword>
<feature type="compositionally biased region" description="Basic residues" evidence="1">
    <location>
        <begin position="10"/>
        <end position="22"/>
    </location>
</feature>
<dbReference type="InterPro" id="IPR036629">
    <property type="entry name" value="YjbJ_sf"/>
</dbReference>
<accession>A0ABW7BWI5</accession>
<reference evidence="2 3" key="1">
    <citation type="submission" date="2024-10" db="EMBL/GenBank/DDBJ databases">
        <title>The Natural Products Discovery Center: Release of the First 8490 Sequenced Strains for Exploring Actinobacteria Biosynthetic Diversity.</title>
        <authorList>
            <person name="Kalkreuter E."/>
            <person name="Kautsar S.A."/>
            <person name="Yang D."/>
            <person name="Bader C.D."/>
            <person name="Teijaro C.N."/>
            <person name="Fluegel L."/>
            <person name="Davis C.M."/>
            <person name="Simpson J.R."/>
            <person name="Lauterbach L."/>
            <person name="Steele A.D."/>
            <person name="Gui C."/>
            <person name="Meng S."/>
            <person name="Li G."/>
            <person name="Viehrig K."/>
            <person name="Ye F."/>
            <person name="Su P."/>
            <person name="Kiefer A.F."/>
            <person name="Nichols A."/>
            <person name="Cepeda A.J."/>
            <person name="Yan W."/>
            <person name="Fan B."/>
            <person name="Jiang Y."/>
            <person name="Adhikari A."/>
            <person name="Zheng C.-J."/>
            <person name="Schuster L."/>
            <person name="Cowan T.M."/>
            <person name="Smanski M.J."/>
            <person name="Chevrette M.G."/>
            <person name="De Carvalho L.P.S."/>
            <person name="Shen B."/>
        </authorList>
    </citation>
    <scope>NUCLEOTIDE SEQUENCE [LARGE SCALE GENOMIC DNA]</scope>
    <source>
        <strain evidence="2 3">NPDC048229</strain>
    </source>
</reference>
<evidence type="ECO:0000256" key="1">
    <source>
        <dbReference type="SAM" id="MobiDB-lite"/>
    </source>
</evidence>
<organism evidence="2 3">
    <name type="scientific">Streptomyces omiyaensis</name>
    <dbReference type="NCBI Taxonomy" id="68247"/>
    <lineage>
        <taxon>Bacteria</taxon>
        <taxon>Bacillati</taxon>
        <taxon>Actinomycetota</taxon>
        <taxon>Actinomycetes</taxon>
        <taxon>Kitasatosporales</taxon>
        <taxon>Streptomycetaceae</taxon>
        <taxon>Streptomyces</taxon>
    </lineage>
</organism>
<protein>
    <submittedName>
        <fullName evidence="2">Uncharacterized protein</fullName>
    </submittedName>
</protein>
<evidence type="ECO:0000313" key="3">
    <source>
        <dbReference type="Proteomes" id="UP001604282"/>
    </source>
</evidence>
<dbReference type="RefSeq" id="WP_392883671.1">
    <property type="nucleotide sequence ID" value="NZ_JBICZW010000015.1"/>
</dbReference>
<feature type="region of interest" description="Disordered" evidence="1">
    <location>
        <begin position="1"/>
        <end position="70"/>
    </location>
</feature>
<dbReference type="Gene3D" id="1.10.1470.10">
    <property type="entry name" value="YjbJ"/>
    <property type="match status" value="1"/>
</dbReference>
<comment type="caution">
    <text evidence="2">The sequence shown here is derived from an EMBL/GenBank/DDBJ whole genome shotgun (WGS) entry which is preliminary data.</text>
</comment>
<dbReference type="Proteomes" id="UP001604282">
    <property type="component" value="Unassembled WGS sequence"/>
</dbReference>
<name>A0ABW7BWI5_9ACTN</name>
<dbReference type="EMBL" id="JBICZW010000015">
    <property type="protein sequence ID" value="MFG3191878.1"/>
    <property type="molecule type" value="Genomic_DNA"/>
</dbReference>
<dbReference type="SUPFAM" id="SSF69047">
    <property type="entry name" value="Hypothetical protein YjbJ"/>
    <property type="match status" value="1"/>
</dbReference>
<proteinExistence type="predicted"/>